<evidence type="ECO:0000256" key="6">
    <source>
        <dbReference type="ARBA" id="ARBA00013191"/>
    </source>
</evidence>
<keyword evidence="15" id="KW-0521">NADP</keyword>
<dbReference type="SUPFAM" id="SSF53335">
    <property type="entry name" value="S-adenosyl-L-methionine-dependent methyltransferases"/>
    <property type="match status" value="1"/>
</dbReference>
<evidence type="ECO:0000256" key="34">
    <source>
        <dbReference type="ARBA" id="ARBA00047300"/>
    </source>
</evidence>
<dbReference type="GO" id="GO:0004316">
    <property type="term" value="F:3-oxoacyl-[acyl-carrier-protein] reductase (NADPH) activity"/>
    <property type="evidence" value="ECO:0007669"/>
    <property type="project" value="UniProtKB-EC"/>
</dbReference>
<comment type="catalytic activity">
    <reaction evidence="52">
        <text>holo-[ACP] + acetyl-CoA = acetyl-[ACP] + CoA</text>
        <dbReference type="Rhea" id="RHEA:41788"/>
        <dbReference type="Rhea" id="RHEA-COMP:9621"/>
        <dbReference type="Rhea" id="RHEA-COMP:9685"/>
        <dbReference type="ChEBI" id="CHEBI:57287"/>
        <dbReference type="ChEBI" id="CHEBI:57288"/>
        <dbReference type="ChEBI" id="CHEBI:64479"/>
        <dbReference type="ChEBI" id="CHEBI:78446"/>
        <dbReference type="EC" id="2.3.1.38"/>
    </reaction>
    <physiologicalReaction direction="left-to-right" evidence="52">
        <dbReference type="Rhea" id="RHEA:41789"/>
    </physiologicalReaction>
</comment>
<comment type="catalytic activity">
    <reaction evidence="62">
        <text>(2E)-decenoyl-[ACP] + NADPH + H(+) = decanoyl-[ACP] + NADP(+)</text>
        <dbReference type="Rhea" id="RHEA:41864"/>
        <dbReference type="Rhea" id="RHEA-COMP:9639"/>
        <dbReference type="Rhea" id="RHEA-COMP:9640"/>
        <dbReference type="ChEBI" id="CHEBI:15378"/>
        <dbReference type="ChEBI" id="CHEBI:57783"/>
        <dbReference type="ChEBI" id="CHEBI:58349"/>
        <dbReference type="ChEBI" id="CHEBI:78467"/>
        <dbReference type="ChEBI" id="CHEBI:78468"/>
    </reaction>
    <physiologicalReaction direction="left-to-right" evidence="62">
        <dbReference type="Rhea" id="RHEA:41865"/>
    </physiologicalReaction>
</comment>
<protein>
    <recommendedName>
        <fullName evidence="7">Fatty acid synthase</fullName>
        <ecNumber evidence="5">1.1.1.100</ecNumber>
        <ecNumber evidence="2">1.3.1.39</ecNumber>
        <ecNumber evidence="6">2.3.1.41</ecNumber>
        <ecNumber evidence="4">2.3.1.85</ecNumber>
        <ecNumber evidence="3">3.1.2.14</ecNumber>
    </recommendedName>
</protein>
<dbReference type="GO" id="GO:0004312">
    <property type="term" value="F:fatty acid synthase activity"/>
    <property type="evidence" value="ECO:0007669"/>
    <property type="project" value="UniProtKB-EC"/>
</dbReference>
<evidence type="ECO:0000256" key="41">
    <source>
        <dbReference type="ARBA" id="ARBA00047810"/>
    </source>
</evidence>
<dbReference type="Pfam" id="PF08659">
    <property type="entry name" value="KR"/>
    <property type="match status" value="1"/>
</dbReference>
<feature type="region of interest" description="C-terminal hotdog fold" evidence="64">
    <location>
        <begin position="970"/>
        <end position="1116"/>
    </location>
</feature>
<dbReference type="SUPFAM" id="SSF53901">
    <property type="entry name" value="Thiolase-like"/>
    <property type="match status" value="1"/>
</dbReference>
<dbReference type="Gene3D" id="3.30.70.3290">
    <property type="match status" value="1"/>
</dbReference>
<comment type="catalytic activity">
    <reaction evidence="33">
        <text>acetyl-CoA + n malonyl-CoA + 2n NADPH + 2n H(+) = a long-chain fatty acid + (n+1) CoA + n CO2 + 2n NADP(+).</text>
        <dbReference type="EC" id="2.3.1.85"/>
    </reaction>
</comment>
<comment type="catalytic activity">
    <reaction evidence="30">
        <text>(3R)-hydroxyhexadecanoyl-[ACP] = (2E)-hexadecenoyl-[ACP] + H2O</text>
        <dbReference type="Rhea" id="RHEA:41908"/>
        <dbReference type="Rhea" id="RHEA-COMP:9650"/>
        <dbReference type="Rhea" id="RHEA-COMP:9651"/>
        <dbReference type="ChEBI" id="CHEBI:15377"/>
        <dbReference type="ChEBI" id="CHEBI:78480"/>
        <dbReference type="ChEBI" id="CHEBI:78481"/>
    </reaction>
    <physiologicalReaction direction="left-to-right" evidence="30">
        <dbReference type="Rhea" id="RHEA:41909"/>
    </physiologicalReaction>
</comment>
<dbReference type="SUPFAM" id="SSF51735">
    <property type="entry name" value="NAD(P)-binding Rossmann-fold domains"/>
    <property type="match status" value="2"/>
</dbReference>
<evidence type="ECO:0000256" key="26">
    <source>
        <dbReference type="ARBA" id="ARBA00023388"/>
    </source>
</evidence>
<keyword evidence="14" id="KW-0276">Fatty acid metabolism</keyword>
<evidence type="ECO:0000256" key="9">
    <source>
        <dbReference type="ARBA" id="ARBA00022516"/>
    </source>
</evidence>
<organism evidence="68 69">
    <name type="scientific">Holothuria leucospilota</name>
    <name type="common">Black long sea cucumber</name>
    <name type="synonym">Mertensiothuria leucospilota</name>
    <dbReference type="NCBI Taxonomy" id="206669"/>
    <lineage>
        <taxon>Eukaryota</taxon>
        <taxon>Metazoa</taxon>
        <taxon>Echinodermata</taxon>
        <taxon>Eleutherozoa</taxon>
        <taxon>Echinozoa</taxon>
        <taxon>Holothuroidea</taxon>
        <taxon>Aspidochirotacea</taxon>
        <taxon>Aspidochirotida</taxon>
        <taxon>Holothuriidae</taxon>
        <taxon>Holothuria</taxon>
    </lineage>
</organism>
<comment type="catalytic activity">
    <reaction evidence="27">
        <text>a (3R)-hydroxyacyl-[ACP] = a (2E)-enoyl-[ACP] + H2O</text>
        <dbReference type="Rhea" id="RHEA:13097"/>
        <dbReference type="Rhea" id="RHEA-COMP:9925"/>
        <dbReference type="Rhea" id="RHEA-COMP:9945"/>
        <dbReference type="ChEBI" id="CHEBI:15377"/>
        <dbReference type="ChEBI" id="CHEBI:78784"/>
        <dbReference type="ChEBI" id="CHEBI:78827"/>
        <dbReference type="EC" id="4.2.1.59"/>
    </reaction>
    <physiologicalReaction direction="left-to-right" evidence="27">
        <dbReference type="Rhea" id="RHEA:13098"/>
    </physiologicalReaction>
</comment>
<dbReference type="InterPro" id="IPR042104">
    <property type="entry name" value="PKS_dehydratase_sf"/>
</dbReference>
<evidence type="ECO:0000259" key="66">
    <source>
        <dbReference type="PROSITE" id="PS52004"/>
    </source>
</evidence>
<dbReference type="EC" id="3.1.2.14" evidence="3"/>
<dbReference type="InterPro" id="IPR009081">
    <property type="entry name" value="PP-bd_ACP"/>
</dbReference>
<dbReference type="Gene3D" id="3.40.50.720">
    <property type="entry name" value="NAD(P)-binding Rossmann-like Domain"/>
    <property type="match status" value="1"/>
</dbReference>
<evidence type="ECO:0000256" key="22">
    <source>
        <dbReference type="ARBA" id="ARBA00023268"/>
    </source>
</evidence>
<comment type="catalytic activity">
    <reaction evidence="53">
        <text>hexadecanoyl-[ACP] + H2O = hexadecanoate + holo-[ACP] + H(+)</text>
        <dbReference type="Rhea" id="RHEA:41932"/>
        <dbReference type="Rhea" id="RHEA-COMP:9652"/>
        <dbReference type="Rhea" id="RHEA-COMP:9685"/>
        <dbReference type="ChEBI" id="CHEBI:7896"/>
        <dbReference type="ChEBI" id="CHEBI:15377"/>
        <dbReference type="ChEBI" id="CHEBI:15378"/>
        <dbReference type="ChEBI" id="CHEBI:64479"/>
        <dbReference type="ChEBI" id="CHEBI:78483"/>
        <dbReference type="EC" id="3.1.2.14"/>
    </reaction>
    <physiologicalReaction direction="left-to-right" evidence="53">
        <dbReference type="Rhea" id="RHEA:41933"/>
    </physiologicalReaction>
</comment>
<feature type="domain" description="Ketosynthase family 3 (KS3)" evidence="66">
    <location>
        <begin position="1"/>
        <end position="400"/>
    </location>
</feature>
<dbReference type="InterPro" id="IPR013968">
    <property type="entry name" value="PKS_KR"/>
</dbReference>
<comment type="catalytic activity">
    <reaction evidence="42">
        <text>(2E)-hexenoyl-[ACP] + NADPH + H(+) = hexanoyl-[ACP] + NADP(+)</text>
        <dbReference type="Rhea" id="RHEA:41832"/>
        <dbReference type="Rhea" id="RHEA-COMP:9631"/>
        <dbReference type="Rhea" id="RHEA-COMP:9632"/>
        <dbReference type="ChEBI" id="CHEBI:15378"/>
        <dbReference type="ChEBI" id="CHEBI:57783"/>
        <dbReference type="ChEBI" id="CHEBI:58349"/>
        <dbReference type="ChEBI" id="CHEBI:78458"/>
        <dbReference type="ChEBI" id="CHEBI:78459"/>
    </reaction>
    <physiologicalReaction direction="left-to-right" evidence="42">
        <dbReference type="Rhea" id="RHEA:41833"/>
    </physiologicalReaction>
</comment>
<proteinExistence type="predicted"/>
<comment type="catalytic activity">
    <reaction evidence="61">
        <text>butanoyl-[ACP] + malonyl-[ACP] + H(+) = 3-oxohexanoyl-[ACP] + holo-[ACP] + CO2</text>
        <dbReference type="Rhea" id="RHEA:41820"/>
        <dbReference type="Rhea" id="RHEA-COMP:9623"/>
        <dbReference type="Rhea" id="RHEA-COMP:9628"/>
        <dbReference type="Rhea" id="RHEA-COMP:9629"/>
        <dbReference type="Rhea" id="RHEA-COMP:9685"/>
        <dbReference type="ChEBI" id="CHEBI:15378"/>
        <dbReference type="ChEBI" id="CHEBI:16526"/>
        <dbReference type="ChEBI" id="CHEBI:64479"/>
        <dbReference type="ChEBI" id="CHEBI:78449"/>
        <dbReference type="ChEBI" id="CHEBI:78454"/>
        <dbReference type="ChEBI" id="CHEBI:78456"/>
    </reaction>
    <physiologicalReaction direction="left-to-right" evidence="61">
        <dbReference type="Rhea" id="RHEA:41821"/>
    </physiologicalReaction>
</comment>
<keyword evidence="13" id="KW-0378">Hydrolase</keyword>
<comment type="catalytic activity">
    <reaction evidence="23">
        <text>(3R)-hydroxyoctanoyl-[ACP] = (2E)-octenoyl-[ACP] + H2O</text>
        <dbReference type="Rhea" id="RHEA:41844"/>
        <dbReference type="Rhea" id="RHEA-COMP:9634"/>
        <dbReference type="Rhea" id="RHEA-COMP:9635"/>
        <dbReference type="ChEBI" id="CHEBI:15377"/>
        <dbReference type="ChEBI" id="CHEBI:78461"/>
        <dbReference type="ChEBI" id="CHEBI:78462"/>
    </reaction>
    <physiologicalReaction direction="left-to-right" evidence="23">
        <dbReference type="Rhea" id="RHEA:41845"/>
    </physiologicalReaction>
</comment>
<evidence type="ECO:0000256" key="16">
    <source>
        <dbReference type="ARBA" id="ARBA00022898"/>
    </source>
</evidence>
<dbReference type="Pfam" id="PF21089">
    <property type="entry name" value="PKS_DH_N"/>
    <property type="match status" value="1"/>
</dbReference>
<evidence type="ECO:0000256" key="55">
    <source>
        <dbReference type="ARBA" id="ARBA00049019"/>
    </source>
</evidence>
<dbReference type="GO" id="GO:0141148">
    <property type="term" value="F:enoyl-[acyl-carrier-protein] reductase (NADPH) activity"/>
    <property type="evidence" value="ECO:0007669"/>
    <property type="project" value="UniProtKB-EC"/>
</dbReference>
<evidence type="ECO:0000256" key="19">
    <source>
        <dbReference type="ARBA" id="ARBA00023027"/>
    </source>
</evidence>
<feature type="domain" description="Carrier" evidence="65">
    <location>
        <begin position="2120"/>
        <end position="2197"/>
    </location>
</feature>
<dbReference type="SMART" id="SM00826">
    <property type="entry name" value="PKS_DH"/>
    <property type="match status" value="1"/>
</dbReference>
<dbReference type="InterPro" id="IPR020807">
    <property type="entry name" value="PKS_DH"/>
</dbReference>
<dbReference type="PANTHER" id="PTHR43775">
    <property type="entry name" value="FATTY ACID SYNTHASE"/>
    <property type="match status" value="1"/>
</dbReference>
<dbReference type="Gene3D" id="3.40.366.10">
    <property type="entry name" value="Malonyl-Coenzyme A Acyl Carrier Protein, domain 2"/>
    <property type="match status" value="1"/>
</dbReference>
<evidence type="ECO:0000256" key="35">
    <source>
        <dbReference type="ARBA" id="ARBA00047394"/>
    </source>
</evidence>
<keyword evidence="11" id="KW-0808">Transferase</keyword>
<dbReference type="PANTHER" id="PTHR43775:SF7">
    <property type="entry name" value="FATTY ACID SYNTHASE"/>
    <property type="match status" value="1"/>
</dbReference>
<evidence type="ECO:0000256" key="63">
    <source>
        <dbReference type="ARBA" id="ARBA00049533"/>
    </source>
</evidence>
<dbReference type="OrthoDB" id="329835at2759"/>
<dbReference type="InterPro" id="IPR016039">
    <property type="entry name" value="Thiolase-like"/>
</dbReference>
<evidence type="ECO:0000256" key="52">
    <source>
        <dbReference type="ARBA" id="ARBA00048691"/>
    </source>
</evidence>
<dbReference type="SUPFAM" id="SSF47336">
    <property type="entry name" value="ACP-like"/>
    <property type="match status" value="1"/>
</dbReference>
<dbReference type="SUPFAM" id="SSF55048">
    <property type="entry name" value="Probable ACP-binding domain of malonyl-CoA ACP transacylase"/>
    <property type="match status" value="1"/>
</dbReference>
<dbReference type="PROSITE" id="PS52019">
    <property type="entry name" value="PKS_MFAS_DH"/>
    <property type="match status" value="1"/>
</dbReference>
<dbReference type="InterPro" id="IPR014031">
    <property type="entry name" value="Ketoacyl_synth_C"/>
</dbReference>
<evidence type="ECO:0000256" key="56">
    <source>
        <dbReference type="ARBA" id="ARBA00049109"/>
    </source>
</evidence>
<accession>A0A9Q1H098</accession>
<comment type="catalytic activity">
    <reaction evidence="47">
        <text>tetradecanoyl-[ACP] + H2O = tetradecanoate + holo-[ACP] + H(+)</text>
        <dbReference type="Rhea" id="RHEA:30123"/>
        <dbReference type="Rhea" id="RHEA-COMP:9648"/>
        <dbReference type="Rhea" id="RHEA-COMP:9685"/>
        <dbReference type="ChEBI" id="CHEBI:15377"/>
        <dbReference type="ChEBI" id="CHEBI:15378"/>
        <dbReference type="ChEBI" id="CHEBI:30807"/>
        <dbReference type="ChEBI" id="CHEBI:64479"/>
        <dbReference type="ChEBI" id="CHEBI:78477"/>
        <dbReference type="EC" id="3.1.2.14"/>
    </reaction>
    <physiologicalReaction direction="left-to-right" evidence="47">
        <dbReference type="Rhea" id="RHEA:30124"/>
    </physiologicalReaction>
</comment>
<evidence type="ECO:0000313" key="69">
    <source>
        <dbReference type="Proteomes" id="UP001152320"/>
    </source>
</evidence>
<dbReference type="Gene3D" id="3.40.50.150">
    <property type="entry name" value="Vaccinia Virus protein VP39"/>
    <property type="match status" value="1"/>
</dbReference>
<comment type="catalytic activity">
    <reaction evidence="54">
        <text>3-oxotetradecanoyl-[ACP] + NADPH + H(+) = (3R)-hydroxytetradecanoyl-[ACP] + NADP(+)</text>
        <dbReference type="Rhea" id="RHEA:41888"/>
        <dbReference type="Rhea" id="RHEA-COMP:9645"/>
        <dbReference type="Rhea" id="RHEA-COMP:9646"/>
        <dbReference type="ChEBI" id="CHEBI:15378"/>
        <dbReference type="ChEBI" id="CHEBI:57783"/>
        <dbReference type="ChEBI" id="CHEBI:58349"/>
        <dbReference type="ChEBI" id="CHEBI:78473"/>
        <dbReference type="ChEBI" id="CHEBI:78474"/>
    </reaction>
    <physiologicalReaction direction="left-to-right" evidence="54">
        <dbReference type="Rhea" id="RHEA:41889"/>
    </physiologicalReaction>
</comment>
<dbReference type="GO" id="GO:0004313">
    <property type="term" value="F:[acyl-carrier-protein] S-acetyltransferase activity"/>
    <property type="evidence" value="ECO:0007669"/>
    <property type="project" value="UniProtKB-EC"/>
</dbReference>
<dbReference type="InterPro" id="IPR016035">
    <property type="entry name" value="Acyl_Trfase/lysoPLipase"/>
</dbReference>
<comment type="catalytic activity">
    <reaction evidence="37">
        <text>3-oxodecanoyl-[ACP] + NADPH + H(+) = (3R)-hydroxydecanoyl-[ACP] + NADP(+)</text>
        <dbReference type="Rhea" id="RHEA:41856"/>
        <dbReference type="Rhea" id="RHEA-COMP:9637"/>
        <dbReference type="Rhea" id="RHEA-COMP:9638"/>
        <dbReference type="ChEBI" id="CHEBI:15378"/>
        <dbReference type="ChEBI" id="CHEBI:57783"/>
        <dbReference type="ChEBI" id="CHEBI:58349"/>
        <dbReference type="ChEBI" id="CHEBI:78464"/>
        <dbReference type="ChEBI" id="CHEBI:78466"/>
    </reaction>
    <physiologicalReaction direction="left-to-right" evidence="37">
        <dbReference type="Rhea" id="RHEA:41857"/>
    </physiologicalReaction>
</comment>
<dbReference type="SUPFAM" id="SSF53474">
    <property type="entry name" value="alpha/beta-Hydrolases"/>
    <property type="match status" value="1"/>
</dbReference>
<comment type="catalytic activity">
    <reaction evidence="36">
        <text>a (3R)-hydroxyacyl-[ACP] + NADP(+) = a 3-oxoacyl-[ACP] + NADPH + H(+)</text>
        <dbReference type="Rhea" id="RHEA:17397"/>
        <dbReference type="Rhea" id="RHEA-COMP:9916"/>
        <dbReference type="Rhea" id="RHEA-COMP:9945"/>
        <dbReference type="ChEBI" id="CHEBI:15378"/>
        <dbReference type="ChEBI" id="CHEBI:57783"/>
        <dbReference type="ChEBI" id="CHEBI:58349"/>
        <dbReference type="ChEBI" id="CHEBI:78776"/>
        <dbReference type="ChEBI" id="CHEBI:78827"/>
        <dbReference type="EC" id="1.1.1.100"/>
    </reaction>
    <physiologicalReaction direction="right-to-left" evidence="36">
        <dbReference type="Rhea" id="RHEA:17399"/>
    </physiologicalReaction>
</comment>
<comment type="catalytic activity">
    <reaction evidence="24">
        <text>(3R)-hydroxydodecanoyl-[ACP] = (2E)-dodecenoyl-[ACP] + H2O</text>
        <dbReference type="Rhea" id="RHEA:41876"/>
        <dbReference type="Rhea" id="RHEA-COMP:9642"/>
        <dbReference type="Rhea" id="RHEA-COMP:9643"/>
        <dbReference type="ChEBI" id="CHEBI:15377"/>
        <dbReference type="ChEBI" id="CHEBI:78470"/>
        <dbReference type="ChEBI" id="CHEBI:78472"/>
    </reaction>
    <physiologicalReaction direction="left-to-right" evidence="24">
        <dbReference type="Rhea" id="RHEA:41877"/>
    </physiologicalReaction>
</comment>
<evidence type="ECO:0000256" key="53">
    <source>
        <dbReference type="ARBA" id="ARBA00048704"/>
    </source>
</evidence>
<dbReference type="FunFam" id="3.40.50.720:FF:000209">
    <property type="entry name" value="Polyketide synthase Pks12"/>
    <property type="match status" value="1"/>
</dbReference>
<evidence type="ECO:0000256" key="47">
    <source>
        <dbReference type="ARBA" id="ARBA00048289"/>
    </source>
</evidence>
<dbReference type="InterPro" id="IPR014043">
    <property type="entry name" value="Acyl_transferase_dom"/>
</dbReference>
<dbReference type="CDD" id="cd00833">
    <property type="entry name" value="PKS"/>
    <property type="match status" value="1"/>
</dbReference>
<evidence type="ECO:0000256" key="32">
    <source>
        <dbReference type="ARBA" id="ARBA00023442"/>
    </source>
</evidence>
<dbReference type="InterPro" id="IPR001227">
    <property type="entry name" value="Ac_transferase_dom_sf"/>
</dbReference>
<dbReference type="Pfam" id="PF00698">
    <property type="entry name" value="Acyl_transf_1"/>
    <property type="match status" value="1"/>
</dbReference>
<dbReference type="Pfam" id="PF02801">
    <property type="entry name" value="Ketoacyl-synt_C"/>
    <property type="match status" value="1"/>
</dbReference>
<dbReference type="InterPro" id="IPR049391">
    <property type="entry name" value="FAS_pseudo-KR"/>
</dbReference>
<dbReference type="Gene3D" id="3.40.50.1820">
    <property type="entry name" value="alpha/beta hydrolase"/>
    <property type="match status" value="1"/>
</dbReference>
<dbReference type="EC" id="1.3.1.39" evidence="2"/>
<evidence type="ECO:0000256" key="14">
    <source>
        <dbReference type="ARBA" id="ARBA00022832"/>
    </source>
</evidence>
<dbReference type="Gene3D" id="3.40.47.10">
    <property type="match status" value="1"/>
</dbReference>
<evidence type="ECO:0000256" key="3">
    <source>
        <dbReference type="ARBA" id="ARBA00012480"/>
    </source>
</evidence>
<evidence type="ECO:0000256" key="43">
    <source>
        <dbReference type="ARBA" id="ARBA00047953"/>
    </source>
</evidence>
<feature type="active site" description="Proton donor; for dehydratase activity" evidence="64">
    <location>
        <position position="1019"/>
    </location>
</feature>
<dbReference type="SUPFAM" id="SSF50129">
    <property type="entry name" value="GroES-like"/>
    <property type="match status" value="1"/>
</dbReference>
<keyword evidence="69" id="KW-1185">Reference proteome</keyword>
<dbReference type="CDD" id="cd08954">
    <property type="entry name" value="KR_1_FAS_SDR_x"/>
    <property type="match status" value="1"/>
</dbReference>
<comment type="catalytic activity">
    <reaction evidence="28">
        <text>(3R)-hydroxytetradecanoyl-[ACP] = (2E)-tetradecenoyl-[ACP] + H2O</text>
        <dbReference type="Rhea" id="RHEA:41892"/>
        <dbReference type="Rhea" id="RHEA-COMP:9646"/>
        <dbReference type="Rhea" id="RHEA-COMP:9647"/>
        <dbReference type="ChEBI" id="CHEBI:15377"/>
        <dbReference type="ChEBI" id="CHEBI:78474"/>
        <dbReference type="ChEBI" id="CHEBI:78475"/>
    </reaction>
    <physiologicalReaction direction="left-to-right" evidence="28">
        <dbReference type="Rhea" id="RHEA:41893"/>
    </physiologicalReaction>
</comment>
<dbReference type="Pfam" id="PF00975">
    <property type="entry name" value="Thioesterase"/>
    <property type="match status" value="1"/>
</dbReference>
<dbReference type="Proteomes" id="UP001152320">
    <property type="component" value="Chromosome 13"/>
</dbReference>
<comment type="catalytic activity">
    <reaction evidence="25">
        <text>(3R)-hydroxyhexanoyl-[ACP] = (2E)-hexenoyl-[ACP] + H2O</text>
        <dbReference type="Rhea" id="RHEA:41828"/>
        <dbReference type="Rhea" id="RHEA-COMP:9630"/>
        <dbReference type="Rhea" id="RHEA-COMP:9631"/>
        <dbReference type="ChEBI" id="CHEBI:15377"/>
        <dbReference type="ChEBI" id="CHEBI:78457"/>
        <dbReference type="ChEBI" id="CHEBI:78458"/>
    </reaction>
    <physiologicalReaction direction="left-to-right" evidence="25">
        <dbReference type="Rhea" id="RHEA:41829"/>
    </physiologicalReaction>
</comment>
<evidence type="ECO:0000256" key="31">
    <source>
        <dbReference type="ARBA" id="ARBA00023402"/>
    </source>
</evidence>
<keyword evidence="8" id="KW-0596">Phosphopantetheine</keyword>
<evidence type="ECO:0000256" key="7">
    <source>
        <dbReference type="ARBA" id="ARBA00018769"/>
    </source>
</evidence>
<evidence type="ECO:0000256" key="40">
    <source>
        <dbReference type="ARBA" id="ARBA00047578"/>
    </source>
</evidence>
<evidence type="ECO:0000256" key="60">
    <source>
        <dbReference type="ARBA" id="ARBA00049422"/>
    </source>
</evidence>
<comment type="catalytic activity">
    <reaction evidence="45">
        <text>hexadecanoyl-[ACP] + malonyl-[ACP] + H(+) = 3-oxooctadecanoyl-[ACP] + holo-[ACP] + CO2</text>
        <dbReference type="Rhea" id="RHEA:41916"/>
        <dbReference type="Rhea" id="RHEA-COMP:9623"/>
        <dbReference type="Rhea" id="RHEA-COMP:9652"/>
        <dbReference type="Rhea" id="RHEA-COMP:9653"/>
        <dbReference type="Rhea" id="RHEA-COMP:9685"/>
        <dbReference type="ChEBI" id="CHEBI:15378"/>
        <dbReference type="ChEBI" id="CHEBI:16526"/>
        <dbReference type="ChEBI" id="CHEBI:64479"/>
        <dbReference type="ChEBI" id="CHEBI:78449"/>
        <dbReference type="ChEBI" id="CHEBI:78483"/>
        <dbReference type="ChEBI" id="CHEBI:78487"/>
    </reaction>
    <physiologicalReaction direction="left-to-right" evidence="45">
        <dbReference type="Rhea" id="RHEA:41917"/>
    </physiologicalReaction>
</comment>
<comment type="catalytic activity">
    <reaction evidence="40">
        <text>dodecanoyl-[ACP] + malonyl-[ACP] + H(+) = 3-oxotetradecanoyl-[ACP] + holo-[ACP] + CO2</text>
        <dbReference type="Rhea" id="RHEA:41884"/>
        <dbReference type="Rhea" id="RHEA-COMP:9623"/>
        <dbReference type="Rhea" id="RHEA-COMP:9644"/>
        <dbReference type="Rhea" id="RHEA-COMP:9645"/>
        <dbReference type="Rhea" id="RHEA-COMP:9685"/>
        <dbReference type="ChEBI" id="CHEBI:15378"/>
        <dbReference type="ChEBI" id="CHEBI:16526"/>
        <dbReference type="ChEBI" id="CHEBI:64479"/>
        <dbReference type="ChEBI" id="CHEBI:65264"/>
        <dbReference type="ChEBI" id="CHEBI:78449"/>
        <dbReference type="ChEBI" id="CHEBI:78473"/>
    </reaction>
    <physiologicalReaction direction="left-to-right" evidence="40">
        <dbReference type="Rhea" id="RHEA:41885"/>
    </physiologicalReaction>
</comment>
<keyword evidence="18" id="KW-0560">Oxidoreductase</keyword>
<dbReference type="InterPro" id="IPR050091">
    <property type="entry name" value="PKS_NRPS_Biosynth_Enz"/>
</dbReference>
<comment type="catalytic activity">
    <reaction evidence="57">
        <text>(2E)-tetradecenoyl-[ACP] + NADPH + H(+) = tetradecanoyl-[ACP] + NADP(+)</text>
        <dbReference type="Rhea" id="RHEA:41896"/>
        <dbReference type="Rhea" id="RHEA-COMP:9647"/>
        <dbReference type="Rhea" id="RHEA-COMP:9648"/>
        <dbReference type="ChEBI" id="CHEBI:15378"/>
        <dbReference type="ChEBI" id="CHEBI:57783"/>
        <dbReference type="ChEBI" id="CHEBI:58349"/>
        <dbReference type="ChEBI" id="CHEBI:78475"/>
        <dbReference type="ChEBI" id="CHEBI:78477"/>
    </reaction>
    <physiologicalReaction direction="left-to-right" evidence="57">
        <dbReference type="Rhea" id="RHEA:41897"/>
    </physiologicalReaction>
</comment>
<feature type="domain" description="PKS/mFAS DH" evidence="67">
    <location>
        <begin position="822"/>
        <end position="1116"/>
    </location>
</feature>
<comment type="function">
    <text evidence="32">Fatty acid synthetase is a multifunctional enzyme that catalyzes the de novo biosynthesis of long-chain saturated fatty acids starting from acetyl-CoA and malonyl-CoA in the presence of NADPH. This multifunctional protein contains 7 catalytic activities and a site for the binding of the prosthetic group 4'-phosphopantetheine of the acyl carrier protein ([ACP]) domain.</text>
</comment>
<dbReference type="PROSITE" id="PS00606">
    <property type="entry name" value="KS3_1"/>
    <property type="match status" value="1"/>
</dbReference>
<evidence type="ECO:0000256" key="28">
    <source>
        <dbReference type="ARBA" id="ARBA00023398"/>
    </source>
</evidence>
<dbReference type="SMART" id="SM00829">
    <property type="entry name" value="PKS_ER"/>
    <property type="match status" value="1"/>
</dbReference>
<evidence type="ECO:0000256" key="4">
    <source>
        <dbReference type="ARBA" id="ARBA00012873"/>
    </source>
</evidence>
<dbReference type="InterPro" id="IPR036291">
    <property type="entry name" value="NAD(P)-bd_dom_sf"/>
</dbReference>
<dbReference type="Gene3D" id="3.10.129.110">
    <property type="entry name" value="Polyketide synthase dehydratase"/>
    <property type="match status" value="1"/>
</dbReference>
<name>A0A9Q1H098_HOLLE</name>
<keyword evidence="16" id="KW-0663">Pyridoxal phosphate</keyword>
<evidence type="ECO:0000256" key="2">
    <source>
        <dbReference type="ARBA" id="ARBA00012004"/>
    </source>
</evidence>
<dbReference type="Pfam" id="PF00107">
    <property type="entry name" value="ADH_zinc_N"/>
    <property type="match status" value="1"/>
</dbReference>
<comment type="catalytic activity">
    <reaction evidence="35">
        <text>hexanoyl-[ACP] + malonyl-[ACP] + H(+) = 3-oxooctanoyl-[ACP] + holo-[ACP] + CO2</text>
        <dbReference type="Rhea" id="RHEA:41836"/>
        <dbReference type="Rhea" id="RHEA-COMP:9623"/>
        <dbReference type="Rhea" id="RHEA-COMP:9632"/>
        <dbReference type="Rhea" id="RHEA-COMP:9633"/>
        <dbReference type="Rhea" id="RHEA-COMP:9685"/>
        <dbReference type="ChEBI" id="CHEBI:15378"/>
        <dbReference type="ChEBI" id="CHEBI:16526"/>
        <dbReference type="ChEBI" id="CHEBI:64479"/>
        <dbReference type="ChEBI" id="CHEBI:78449"/>
        <dbReference type="ChEBI" id="CHEBI:78459"/>
        <dbReference type="ChEBI" id="CHEBI:78460"/>
    </reaction>
    <physiologicalReaction direction="left-to-right" evidence="35">
        <dbReference type="Rhea" id="RHEA:41837"/>
    </physiologicalReaction>
</comment>
<gene>
    <name evidence="68" type="ORF">HOLleu_26728</name>
</gene>
<evidence type="ECO:0000256" key="57">
    <source>
        <dbReference type="ARBA" id="ARBA00049171"/>
    </source>
</evidence>
<evidence type="ECO:0000256" key="42">
    <source>
        <dbReference type="ARBA" id="ARBA00047897"/>
    </source>
</evidence>
<dbReference type="InterPro" id="IPR011032">
    <property type="entry name" value="GroES-like_sf"/>
</dbReference>
<feature type="region of interest" description="N-terminal hotdog fold" evidence="64">
    <location>
        <begin position="822"/>
        <end position="959"/>
    </location>
</feature>
<evidence type="ECO:0000256" key="24">
    <source>
        <dbReference type="ARBA" id="ARBA00023351"/>
    </source>
</evidence>
<dbReference type="InterPro" id="IPR049900">
    <property type="entry name" value="PKS_mFAS_DH"/>
</dbReference>
<dbReference type="InterPro" id="IPR013149">
    <property type="entry name" value="ADH-like_C"/>
</dbReference>
<dbReference type="Pfam" id="PF16197">
    <property type="entry name" value="KAsynt_C_assoc"/>
    <property type="match status" value="1"/>
</dbReference>
<dbReference type="PROSITE" id="PS50075">
    <property type="entry name" value="CARRIER"/>
    <property type="match status" value="1"/>
</dbReference>
<keyword evidence="12" id="KW-0702">S-nitrosylation</keyword>
<evidence type="ECO:0000256" key="62">
    <source>
        <dbReference type="ARBA" id="ARBA00049521"/>
    </source>
</evidence>
<evidence type="ECO:0000256" key="64">
    <source>
        <dbReference type="PROSITE-ProRule" id="PRU01363"/>
    </source>
</evidence>
<dbReference type="PROSITE" id="PS52004">
    <property type="entry name" value="KS3_2"/>
    <property type="match status" value="1"/>
</dbReference>
<dbReference type="InterPro" id="IPR029063">
    <property type="entry name" value="SAM-dependent_MTases_sf"/>
</dbReference>
<evidence type="ECO:0000256" key="5">
    <source>
        <dbReference type="ARBA" id="ARBA00012948"/>
    </source>
</evidence>
<comment type="catalytic activity">
    <reaction evidence="49">
        <text>a fatty acyl-[ACP] + malonyl-[ACP] + H(+) = a 3-oxoacyl-[ACP] + holo-[ACP] + CO2</text>
        <dbReference type="Rhea" id="RHEA:22836"/>
        <dbReference type="Rhea" id="RHEA-COMP:9623"/>
        <dbReference type="Rhea" id="RHEA-COMP:9685"/>
        <dbReference type="Rhea" id="RHEA-COMP:9916"/>
        <dbReference type="Rhea" id="RHEA-COMP:14125"/>
        <dbReference type="ChEBI" id="CHEBI:15378"/>
        <dbReference type="ChEBI" id="CHEBI:16526"/>
        <dbReference type="ChEBI" id="CHEBI:64479"/>
        <dbReference type="ChEBI" id="CHEBI:78449"/>
        <dbReference type="ChEBI" id="CHEBI:78776"/>
        <dbReference type="ChEBI" id="CHEBI:138651"/>
        <dbReference type="EC" id="2.3.1.41"/>
    </reaction>
    <physiologicalReaction direction="left-to-right" evidence="49">
        <dbReference type="Rhea" id="RHEA:22837"/>
    </physiologicalReaction>
</comment>
<dbReference type="GO" id="GO:0004315">
    <property type="term" value="F:3-oxoacyl-[acyl-carrier-protein] synthase activity"/>
    <property type="evidence" value="ECO:0007669"/>
    <property type="project" value="UniProtKB-EC"/>
</dbReference>
<dbReference type="InterPro" id="IPR018201">
    <property type="entry name" value="Ketoacyl_synth_AS"/>
</dbReference>
<evidence type="ECO:0000256" key="49">
    <source>
        <dbReference type="ARBA" id="ARBA00048506"/>
    </source>
</evidence>
<evidence type="ECO:0000256" key="17">
    <source>
        <dbReference type="ARBA" id="ARBA00022990"/>
    </source>
</evidence>
<keyword evidence="10" id="KW-0597">Phosphoprotein</keyword>
<dbReference type="Pfam" id="PF00109">
    <property type="entry name" value="ketoacyl-synt"/>
    <property type="match status" value="1"/>
</dbReference>
<sequence length="2508" mass="278963">MSGRLPESDDLQEFWDHLMNKDNLVRRNIKKWDSEFLKLPVRSGMLKNVSTFDASFFGMLPAEVNTTDPQLRILLEVAYEAIVDGGFNPRELKGSNTGVYIGSSYAEANIIFCGGSRAGGGSAFTGSVPAFLANRLSYYFDLKGPSYTLDAACASGLLVLEIAFQDVLNGKCDYALVGAVTINLRPQMAAALGELQVLSLDGTSKTFDKSADGYGRAEGIVALFITRESLCRRAYGHLVHSATNHCGFIEQGISFPSLEAQSELLRQVLSETGIPPDEVEYIEAHGTGTETGDPIEANAIHRVFCQNRTKDNPLLIGSVKTNMGHSECASGLVNILKVLMIMSKGVIPPQIHFHDPKPSIIGLMDGSLKVVTEPTKYLGGPIGVNSFGFGGVNVTAIVKPYNVKTQNYPCTIPKILISSGRSKEGVAKNLQYVAANMTDGAFHFLANQVADCPVESMPYRGFKIQMDRNDFEYVTKVKQTCSRPVWFIFTGMGSQWPGMGKDLMVLETFRKSIEKCHRSLEAVDKDVKLLDLIMNGTKEKVNETMAAFVTTTSIQVALVNCLKDLGIHPDGMIGHSMGETACAFADELMTEEQTILACYWRARCVLDSNPPPGCMASVGLGWSEVKSRLPEGIVAACHNAEDNTTISGNAKAVKAFVSEMESDRVFARIVNTNGIAYHSPDMLPIVPALQAALQKVITNSFPRSTTWISTSVPEHQIQTEQAKSFNSSYLVNNLVSPVRFYDAVRKIPPKAVVIEIAPHGLMRALLKRSLHAESECISLMSRKESDNLHYFLSNVGQLYTLGLTLDLKKLYPPIEYPVGTGTPMLSPGIKWDHSKEWVVPSWEEFLPDSAISSKTIDAGEDGKDTFVKDHKVDGEVLYPATGYIVLAWQAIAYMMKTASDKLPIEFEDITIHRATVISKSGNPTLTVQIIQSANLFNISETDELVASGKFTIPENPFVSTKPGPPVHDTSYTMLQEDFYKELRLIGYNYGQSFQGVKRSTVDGRVAVLKWNGNWITFLDAMLQVIVFGRENPSRSLFLPTRVRRIRINPAYHSRKIMESPNAEIPVSVDAVLDTCCSSGVEIKGLHTATILQKRQIKETATLESLEFVPYGKGNILLPNDVLEYGRFCKEYLPLVMENFPFPIKGLNAGVSNKFDENEFKTKLTSYLSHNDTGYFKMLHEISKVQEGNGFLTTVLDIIDGHALELAQDKLLSHLPKSHTLKSLLDVVWENSNTNKMKVVEIGARFGGLFNYVAPCMMLQPLLELDFTATDIHVEKLSKAFKSQLDMFKVKTDFLDINREVCDDLETKNLVVVRGLAQQSQNVEKALLSIHSMLIDGGFLILHEITSDFGMLDFYEIMCRVSCNDSWDMAFRSCSICAEWEEMIHKTGFELIQQISDEISSTLFLCRKRKQDASKSNSIFISVSGKEFNWVEDVKNELRNMQGQDDSRTIWLISENNCQSGIVGLVNCLRQEDGGDKIRCRFNASHESDSSKPLAELPNMQQLLKTDLVMNVFKNGCWGSYRHQILKEEEFSATHQNAYVDVLTPGDFSSLQWINSPVTPTSRERCSVHYSSLNFRDVMLASGKLPAEALKDDLAHKECLIGIEFAGHNSEGKRVMGMVENQGLALEVFAEPYFLFDVPKSWSLEDAATVPAVYCTVYYALVVRGQIKQGDSILIHSGSGGVGQAAIAVALSYGCKIYTTVGTQEKRIFLKEKFPSLTEDCFANSRDTSFEEHIMRQTNGLGVDLVLNSLSGKMFEASLRCLSTFGRFLEIGKYDLSQNKQIGSSIFLHNIAFHGIHLDRLFGKVQQDWLTTANLMKEGLRNGVVQPLPRTVFLRHEVENAFRYMAKGKHIGKVLINLTPEEKSVSRPNQLLSAKPRQRCHPNKVYLIVGGLGGFGLELANWLVLRDCKKLVITTRSGIKLGYQNRCIQRWLSLGVDVELTKLDVSERHDCYKLVQQCQSLGPIGGIFNLAMVLKDSLLENLTSADFQQVCKPKLEAACNLDQATRQLCGPELDWFVMFSSVSSGRGNPGQSNYGFANSAMERICENRREDQLPALAIQWGVIGDVGVVADTEAGNDTVIVGCTAQGIRSCLSTLDLFLSIPKPVLSSFVKARSKGDTTGVNRNEDIRNFISKSFGIDDISSVNQEKTLAELGLDSILVTGVKQTLERNFSYVLSVKQIRSLTLRKLLNFEKERAQNEQENYEHENSESDVLLPLISPILNCKTTDCLVQLNTGSIEKEPIFLFHPIEGSIDVFRPLANTLLDYPVFAVQFTKEVPNDSISSMANYYVLAIRSVTKSQQYNLAGYSFGAALALEVARILHKDEKAHVETKLFLFDGSPSFLTTHILFTTEKKYPLSNANKKTLGPHGTLEVQGLIHFVQLFTNIKFDKLKNQLLQKATYRERLDLAVEILLKVTTNINQEDMVFSVDSFVKRMLAIPEYQPEDTWKMDMVLFKAESCPEDLLKRIGSNDYNLSTLCSGKVEVYTTVGDHETILQDQGAQEIGKIMKHIL</sequence>
<comment type="catalytic activity">
    <reaction evidence="50">
        <text>3-oxohexanoyl-[ACP] + NADPH + H(+) = (3R)-hydroxyhexanoyl-[ACP] + NADP(+)</text>
        <dbReference type="Rhea" id="RHEA:41824"/>
        <dbReference type="Rhea" id="RHEA-COMP:9629"/>
        <dbReference type="Rhea" id="RHEA-COMP:9630"/>
        <dbReference type="ChEBI" id="CHEBI:15378"/>
        <dbReference type="ChEBI" id="CHEBI:57783"/>
        <dbReference type="ChEBI" id="CHEBI:58349"/>
        <dbReference type="ChEBI" id="CHEBI:78456"/>
        <dbReference type="ChEBI" id="CHEBI:78457"/>
    </reaction>
    <physiologicalReaction direction="left-to-right" evidence="50">
        <dbReference type="Rhea" id="RHEA:41825"/>
    </physiologicalReaction>
</comment>
<dbReference type="EC" id="2.3.1.41" evidence="6"/>
<comment type="catalytic activity">
    <reaction evidence="59">
        <text>3-oxohexadecanoyl-[ACP] + NADPH + H(+) = (3R)-hydroxyhexadecanoyl-[ACP] + NADP(+)</text>
        <dbReference type="Rhea" id="RHEA:41904"/>
        <dbReference type="Rhea" id="RHEA-COMP:9649"/>
        <dbReference type="Rhea" id="RHEA-COMP:9650"/>
        <dbReference type="ChEBI" id="CHEBI:15378"/>
        <dbReference type="ChEBI" id="CHEBI:57783"/>
        <dbReference type="ChEBI" id="CHEBI:58349"/>
        <dbReference type="ChEBI" id="CHEBI:78478"/>
        <dbReference type="ChEBI" id="CHEBI:78480"/>
    </reaction>
    <physiologicalReaction direction="left-to-right" evidence="59">
        <dbReference type="Rhea" id="RHEA:41905"/>
    </physiologicalReaction>
</comment>
<dbReference type="InterPro" id="IPR032821">
    <property type="entry name" value="PKS_assoc"/>
</dbReference>
<dbReference type="InterPro" id="IPR001031">
    <property type="entry name" value="Thioesterase"/>
</dbReference>
<keyword evidence="17" id="KW-0007">Acetylation</keyword>
<dbReference type="Pfam" id="PF00550">
    <property type="entry name" value="PP-binding"/>
    <property type="match status" value="1"/>
</dbReference>
<dbReference type="GO" id="GO:0016297">
    <property type="term" value="F:fatty acyl-[ACP] hydrolase activity"/>
    <property type="evidence" value="ECO:0007669"/>
    <property type="project" value="UniProtKB-EC"/>
</dbReference>
<evidence type="ECO:0000256" key="1">
    <source>
        <dbReference type="ARBA" id="ARBA00005189"/>
    </source>
</evidence>
<keyword evidence="9" id="KW-0444">Lipid biosynthesis</keyword>
<keyword evidence="22" id="KW-0511">Multifunctional enzyme</keyword>
<comment type="catalytic activity">
    <reaction evidence="56">
        <text>decanoyl-[ACP] + malonyl-[ACP] + H(+) = 3-oxododecanoyl-[ACP] + holo-[ACP] + CO2</text>
        <dbReference type="Rhea" id="RHEA:41868"/>
        <dbReference type="Rhea" id="RHEA-COMP:9623"/>
        <dbReference type="Rhea" id="RHEA-COMP:9640"/>
        <dbReference type="Rhea" id="RHEA-COMP:9641"/>
        <dbReference type="Rhea" id="RHEA-COMP:9685"/>
        <dbReference type="ChEBI" id="CHEBI:15378"/>
        <dbReference type="ChEBI" id="CHEBI:16526"/>
        <dbReference type="ChEBI" id="CHEBI:64479"/>
        <dbReference type="ChEBI" id="CHEBI:78449"/>
        <dbReference type="ChEBI" id="CHEBI:78468"/>
        <dbReference type="ChEBI" id="CHEBI:78469"/>
    </reaction>
    <physiologicalReaction direction="left-to-right" evidence="56">
        <dbReference type="Rhea" id="RHEA:41869"/>
    </physiologicalReaction>
</comment>
<dbReference type="EC" id="1.1.1.100" evidence="5"/>
<dbReference type="Gene3D" id="1.10.1200.10">
    <property type="entry name" value="ACP-like"/>
    <property type="match status" value="1"/>
</dbReference>
<comment type="catalytic activity">
    <reaction evidence="34">
        <text>3-oxooctadecanoyl-[ACP] + NADPH + H(+) = (3R)-hydroxyoctadecanoyl-[ACP] + NADP(+)</text>
        <dbReference type="Rhea" id="RHEA:41920"/>
        <dbReference type="Rhea" id="RHEA-COMP:9653"/>
        <dbReference type="Rhea" id="RHEA-COMP:9654"/>
        <dbReference type="ChEBI" id="CHEBI:15378"/>
        <dbReference type="ChEBI" id="CHEBI:57783"/>
        <dbReference type="ChEBI" id="CHEBI:58349"/>
        <dbReference type="ChEBI" id="CHEBI:78487"/>
        <dbReference type="ChEBI" id="CHEBI:78488"/>
    </reaction>
    <physiologicalReaction direction="left-to-right" evidence="34">
        <dbReference type="Rhea" id="RHEA:41921"/>
    </physiologicalReaction>
</comment>
<dbReference type="SMART" id="SM00827">
    <property type="entry name" value="PKS_AT"/>
    <property type="match status" value="1"/>
</dbReference>
<feature type="active site" description="Proton acceptor; for dehydratase activity" evidence="64">
    <location>
        <position position="870"/>
    </location>
</feature>
<dbReference type="InterPro" id="IPR014030">
    <property type="entry name" value="Ketoacyl_synth_N"/>
</dbReference>
<dbReference type="InterPro" id="IPR020841">
    <property type="entry name" value="PKS_Beta-ketoAc_synthase_dom"/>
</dbReference>
<dbReference type="InterPro" id="IPR020843">
    <property type="entry name" value="ER"/>
</dbReference>
<comment type="catalytic activity">
    <reaction evidence="46">
        <text>(2E)-dodecenoyl-[ACP] + NADPH + H(+) = dodecanoyl-[ACP] + NADP(+)</text>
        <dbReference type="Rhea" id="RHEA:41880"/>
        <dbReference type="Rhea" id="RHEA-COMP:9643"/>
        <dbReference type="Rhea" id="RHEA-COMP:9644"/>
        <dbReference type="ChEBI" id="CHEBI:15378"/>
        <dbReference type="ChEBI" id="CHEBI:57783"/>
        <dbReference type="ChEBI" id="CHEBI:58349"/>
        <dbReference type="ChEBI" id="CHEBI:65264"/>
        <dbReference type="ChEBI" id="CHEBI:78472"/>
    </reaction>
    <physiologicalReaction direction="left-to-right" evidence="46">
        <dbReference type="Rhea" id="RHEA:41881"/>
    </physiologicalReaction>
</comment>
<comment type="catalytic activity">
    <reaction evidence="60">
        <text>3-oxooctanoyl-[ACP] + NADPH + H(+) = (3R)-hydroxyoctanoyl-[ACP] + NADP(+)</text>
        <dbReference type="Rhea" id="RHEA:41840"/>
        <dbReference type="Rhea" id="RHEA-COMP:9633"/>
        <dbReference type="Rhea" id="RHEA-COMP:9634"/>
        <dbReference type="ChEBI" id="CHEBI:15378"/>
        <dbReference type="ChEBI" id="CHEBI:57783"/>
        <dbReference type="ChEBI" id="CHEBI:58349"/>
        <dbReference type="ChEBI" id="CHEBI:78460"/>
        <dbReference type="ChEBI" id="CHEBI:78461"/>
    </reaction>
    <physiologicalReaction direction="left-to-right" evidence="60">
        <dbReference type="Rhea" id="RHEA:41841"/>
    </physiologicalReaction>
</comment>
<reference evidence="68" key="1">
    <citation type="submission" date="2021-10" db="EMBL/GenBank/DDBJ databases">
        <title>Tropical sea cucumber genome reveals ecological adaptation and Cuvierian tubules defense mechanism.</title>
        <authorList>
            <person name="Chen T."/>
        </authorList>
    </citation>
    <scope>NUCLEOTIDE SEQUENCE</scope>
    <source>
        <strain evidence="68">Nanhai2018</strain>
        <tissue evidence="68">Muscle</tissue>
    </source>
</reference>
<dbReference type="Pfam" id="PF21149">
    <property type="entry name" value="FAS_pseudo-KR"/>
    <property type="match status" value="1"/>
</dbReference>
<dbReference type="EC" id="2.3.1.85" evidence="4"/>
<evidence type="ECO:0000256" key="58">
    <source>
        <dbReference type="ARBA" id="ARBA00049263"/>
    </source>
</evidence>
<comment type="catalytic activity">
    <reaction evidence="31">
        <text>(3R)-hydroxybutanoyl-[ACP] = (2E)-butenoyl-[ACP] + H2O</text>
        <dbReference type="Rhea" id="RHEA:41808"/>
        <dbReference type="Rhea" id="RHEA-COMP:9626"/>
        <dbReference type="Rhea" id="RHEA-COMP:9627"/>
        <dbReference type="ChEBI" id="CHEBI:15377"/>
        <dbReference type="ChEBI" id="CHEBI:78451"/>
        <dbReference type="ChEBI" id="CHEBI:78453"/>
    </reaction>
    <physiologicalReaction direction="left-to-right" evidence="31">
        <dbReference type="Rhea" id="RHEA:41809"/>
    </physiologicalReaction>
</comment>
<evidence type="ECO:0000256" key="54">
    <source>
        <dbReference type="ARBA" id="ARBA00048935"/>
    </source>
</evidence>
<dbReference type="InterPro" id="IPR016036">
    <property type="entry name" value="Malonyl_transacylase_ACP-bd"/>
</dbReference>
<evidence type="ECO:0000256" key="51">
    <source>
        <dbReference type="ARBA" id="ARBA00048650"/>
    </source>
</evidence>
<evidence type="ECO:0000313" key="68">
    <source>
        <dbReference type="EMBL" id="KAJ8030342.1"/>
    </source>
</evidence>
<keyword evidence="19" id="KW-0520">NAD</keyword>
<comment type="catalytic activity">
    <reaction evidence="43">
        <text>3-oxobutanoyl-[ACP] + NADPH + H(+) = (3R)-hydroxybutanoyl-[ACP] + NADP(+)</text>
        <dbReference type="Rhea" id="RHEA:41804"/>
        <dbReference type="Rhea" id="RHEA-COMP:9625"/>
        <dbReference type="Rhea" id="RHEA-COMP:9626"/>
        <dbReference type="ChEBI" id="CHEBI:15378"/>
        <dbReference type="ChEBI" id="CHEBI:57783"/>
        <dbReference type="ChEBI" id="CHEBI:58349"/>
        <dbReference type="ChEBI" id="CHEBI:78450"/>
        <dbReference type="ChEBI" id="CHEBI:78451"/>
    </reaction>
    <physiologicalReaction direction="left-to-right" evidence="43">
        <dbReference type="Rhea" id="RHEA:41805"/>
    </physiologicalReaction>
</comment>
<evidence type="ECO:0000256" key="46">
    <source>
        <dbReference type="ARBA" id="ARBA00048281"/>
    </source>
</evidence>
<evidence type="ECO:0000256" key="61">
    <source>
        <dbReference type="ARBA" id="ARBA00049449"/>
    </source>
</evidence>
<evidence type="ECO:0000256" key="36">
    <source>
        <dbReference type="ARBA" id="ARBA00047400"/>
    </source>
</evidence>
<comment type="catalytic activity">
    <reaction evidence="44">
        <text>acetyl-[ACP] + malonyl-[ACP] + H(+) = 3-oxobutanoyl-[ACP] + holo-[ACP] + CO2</text>
        <dbReference type="Rhea" id="RHEA:41800"/>
        <dbReference type="Rhea" id="RHEA-COMP:9621"/>
        <dbReference type="Rhea" id="RHEA-COMP:9623"/>
        <dbReference type="Rhea" id="RHEA-COMP:9625"/>
        <dbReference type="Rhea" id="RHEA-COMP:9685"/>
        <dbReference type="ChEBI" id="CHEBI:15378"/>
        <dbReference type="ChEBI" id="CHEBI:16526"/>
        <dbReference type="ChEBI" id="CHEBI:64479"/>
        <dbReference type="ChEBI" id="CHEBI:78446"/>
        <dbReference type="ChEBI" id="CHEBI:78449"/>
        <dbReference type="ChEBI" id="CHEBI:78450"/>
    </reaction>
    <physiologicalReaction direction="left-to-right" evidence="44">
        <dbReference type="Rhea" id="RHEA:41801"/>
    </physiologicalReaction>
</comment>
<dbReference type="InterPro" id="IPR049552">
    <property type="entry name" value="PKS_DH_N"/>
</dbReference>
<evidence type="ECO:0000256" key="48">
    <source>
        <dbReference type="ARBA" id="ARBA00048420"/>
    </source>
</evidence>
<evidence type="ECO:0000259" key="67">
    <source>
        <dbReference type="PROSITE" id="PS52019"/>
    </source>
</evidence>
<comment type="catalytic activity">
    <reaction evidence="29">
        <text>(3R)-hydroxyoctadecanoyl-[ACP] = (2E)-octadecenoyl-[ACP] + H2O</text>
        <dbReference type="Rhea" id="RHEA:41924"/>
        <dbReference type="Rhea" id="RHEA-COMP:9654"/>
        <dbReference type="Rhea" id="RHEA-COMP:9655"/>
        <dbReference type="ChEBI" id="CHEBI:15377"/>
        <dbReference type="ChEBI" id="CHEBI:78488"/>
        <dbReference type="ChEBI" id="CHEBI:78489"/>
    </reaction>
    <physiologicalReaction direction="left-to-right" evidence="29">
        <dbReference type="Rhea" id="RHEA:41925"/>
    </physiologicalReaction>
</comment>
<evidence type="ECO:0000256" key="10">
    <source>
        <dbReference type="ARBA" id="ARBA00022553"/>
    </source>
</evidence>
<evidence type="ECO:0000259" key="65">
    <source>
        <dbReference type="PROSITE" id="PS50075"/>
    </source>
</evidence>
<evidence type="ECO:0000256" key="39">
    <source>
        <dbReference type="ARBA" id="ARBA00047500"/>
    </source>
</evidence>
<evidence type="ECO:0000256" key="18">
    <source>
        <dbReference type="ARBA" id="ARBA00023002"/>
    </source>
</evidence>
<comment type="pathway">
    <text evidence="1">Lipid metabolism.</text>
</comment>
<evidence type="ECO:0000256" key="25">
    <source>
        <dbReference type="ARBA" id="ARBA00023373"/>
    </source>
</evidence>
<dbReference type="CDD" id="cd05195">
    <property type="entry name" value="enoyl_red"/>
    <property type="match status" value="1"/>
</dbReference>
<evidence type="ECO:0000256" key="44">
    <source>
        <dbReference type="ARBA" id="ARBA00047961"/>
    </source>
</evidence>
<comment type="catalytic activity">
    <reaction evidence="48">
        <text>(2E)-octenoyl-[ACP] + NADPH + H(+) = octanoyl-[ACP] + NADP(+)</text>
        <dbReference type="Rhea" id="RHEA:41848"/>
        <dbReference type="Rhea" id="RHEA-COMP:9635"/>
        <dbReference type="Rhea" id="RHEA-COMP:9636"/>
        <dbReference type="ChEBI" id="CHEBI:15378"/>
        <dbReference type="ChEBI" id="CHEBI:57783"/>
        <dbReference type="ChEBI" id="CHEBI:58349"/>
        <dbReference type="ChEBI" id="CHEBI:78462"/>
        <dbReference type="ChEBI" id="CHEBI:78463"/>
    </reaction>
    <physiologicalReaction direction="left-to-right" evidence="48">
        <dbReference type="Rhea" id="RHEA:41849"/>
    </physiologicalReaction>
</comment>
<comment type="catalytic activity">
    <reaction evidence="58">
        <text>3-oxododecanoyl-[ACP] + NADPH + H(+) = (3R)-hydroxydodecanoyl-[ACP] + NADP(+)</text>
        <dbReference type="Rhea" id="RHEA:41872"/>
        <dbReference type="Rhea" id="RHEA-COMP:9641"/>
        <dbReference type="Rhea" id="RHEA-COMP:9642"/>
        <dbReference type="ChEBI" id="CHEBI:15378"/>
        <dbReference type="ChEBI" id="CHEBI:57783"/>
        <dbReference type="ChEBI" id="CHEBI:58349"/>
        <dbReference type="ChEBI" id="CHEBI:78469"/>
        <dbReference type="ChEBI" id="CHEBI:78470"/>
    </reaction>
    <physiologicalReaction direction="left-to-right" evidence="58">
        <dbReference type="Rhea" id="RHEA:41873"/>
    </physiologicalReaction>
</comment>
<keyword evidence="20" id="KW-0443">Lipid metabolism</keyword>
<dbReference type="GO" id="GO:0006633">
    <property type="term" value="P:fatty acid biosynthetic process"/>
    <property type="evidence" value="ECO:0007669"/>
    <property type="project" value="UniProtKB-KW"/>
</dbReference>
<evidence type="ECO:0000256" key="33">
    <source>
        <dbReference type="ARBA" id="ARBA00044883"/>
    </source>
</evidence>
<dbReference type="GO" id="GO:0019171">
    <property type="term" value="F:(3R)-hydroxyacyl-[acyl-carrier-protein] dehydratase activity"/>
    <property type="evidence" value="ECO:0007669"/>
    <property type="project" value="UniProtKB-EC"/>
</dbReference>
<evidence type="ECO:0000256" key="20">
    <source>
        <dbReference type="ARBA" id="ARBA00023098"/>
    </source>
</evidence>
<evidence type="ECO:0000256" key="15">
    <source>
        <dbReference type="ARBA" id="ARBA00022857"/>
    </source>
</evidence>
<comment type="caution">
    <text evidence="68">The sequence shown here is derived from an EMBL/GenBank/DDBJ whole genome shotgun (WGS) entry which is preliminary data.</text>
</comment>
<dbReference type="GO" id="GO:0005737">
    <property type="term" value="C:cytoplasm"/>
    <property type="evidence" value="ECO:0007669"/>
    <property type="project" value="TreeGrafter"/>
</dbReference>
<evidence type="ECO:0000256" key="23">
    <source>
        <dbReference type="ARBA" id="ARBA00023332"/>
    </source>
</evidence>
<comment type="catalytic activity">
    <reaction evidence="51">
        <text>a 2,3-saturated acyl-[ACP] + NADP(+) = a (2E)-enoyl-[ACP] + NADPH + H(+)</text>
        <dbReference type="Rhea" id="RHEA:22564"/>
        <dbReference type="Rhea" id="RHEA-COMP:9925"/>
        <dbReference type="Rhea" id="RHEA-COMP:9926"/>
        <dbReference type="ChEBI" id="CHEBI:15378"/>
        <dbReference type="ChEBI" id="CHEBI:57783"/>
        <dbReference type="ChEBI" id="CHEBI:58349"/>
        <dbReference type="ChEBI" id="CHEBI:78784"/>
        <dbReference type="ChEBI" id="CHEBI:78785"/>
        <dbReference type="EC" id="1.3.1.39"/>
    </reaction>
    <physiologicalReaction direction="right-to-left" evidence="51">
        <dbReference type="Rhea" id="RHEA:22566"/>
    </physiologicalReaction>
</comment>
<comment type="catalytic activity">
    <reaction evidence="55">
        <text>(2E)-octadecenoyl-[ACP] + NADPH + H(+) = octadecanoyl-[ACP] + NADP(+)</text>
        <dbReference type="Rhea" id="RHEA:41928"/>
        <dbReference type="Rhea" id="RHEA-COMP:9655"/>
        <dbReference type="Rhea" id="RHEA-COMP:9656"/>
        <dbReference type="ChEBI" id="CHEBI:15378"/>
        <dbReference type="ChEBI" id="CHEBI:57783"/>
        <dbReference type="ChEBI" id="CHEBI:58349"/>
        <dbReference type="ChEBI" id="CHEBI:78489"/>
        <dbReference type="ChEBI" id="CHEBI:78495"/>
    </reaction>
    <physiologicalReaction direction="left-to-right" evidence="55">
        <dbReference type="Rhea" id="RHEA:41929"/>
    </physiologicalReaction>
</comment>
<dbReference type="InterPro" id="IPR036736">
    <property type="entry name" value="ACP-like_sf"/>
</dbReference>
<dbReference type="InterPro" id="IPR029058">
    <property type="entry name" value="AB_hydrolase_fold"/>
</dbReference>
<comment type="catalytic activity">
    <reaction evidence="38">
        <text>tetradecanoyl-[ACP] + malonyl-[ACP] + H(+) = 3-oxohexadecanoyl-[ACP] + holo-[ACP] + CO2</text>
        <dbReference type="Rhea" id="RHEA:41900"/>
        <dbReference type="Rhea" id="RHEA-COMP:9623"/>
        <dbReference type="Rhea" id="RHEA-COMP:9648"/>
        <dbReference type="Rhea" id="RHEA-COMP:9649"/>
        <dbReference type="Rhea" id="RHEA-COMP:9685"/>
        <dbReference type="ChEBI" id="CHEBI:15378"/>
        <dbReference type="ChEBI" id="CHEBI:16526"/>
        <dbReference type="ChEBI" id="CHEBI:64479"/>
        <dbReference type="ChEBI" id="CHEBI:78449"/>
        <dbReference type="ChEBI" id="CHEBI:78477"/>
        <dbReference type="ChEBI" id="CHEBI:78478"/>
    </reaction>
    <physiologicalReaction direction="left-to-right" evidence="38">
        <dbReference type="Rhea" id="RHEA:41901"/>
    </physiologicalReaction>
</comment>
<dbReference type="SMART" id="SM00825">
    <property type="entry name" value="PKS_KS"/>
    <property type="match status" value="1"/>
</dbReference>
<dbReference type="SUPFAM" id="SSF52151">
    <property type="entry name" value="FabD/lysophospholipase-like"/>
    <property type="match status" value="1"/>
</dbReference>
<dbReference type="InterPro" id="IPR057326">
    <property type="entry name" value="KR_dom"/>
</dbReference>
<comment type="catalytic activity">
    <reaction evidence="26">
        <text>(3R)-hydroxydecanoyl-[ACP] = (2E)-decenoyl-[ACP] + H2O</text>
        <dbReference type="Rhea" id="RHEA:41860"/>
        <dbReference type="Rhea" id="RHEA-COMP:9638"/>
        <dbReference type="Rhea" id="RHEA-COMP:9639"/>
        <dbReference type="ChEBI" id="CHEBI:15377"/>
        <dbReference type="ChEBI" id="CHEBI:78466"/>
        <dbReference type="ChEBI" id="CHEBI:78467"/>
    </reaction>
    <physiologicalReaction direction="left-to-right" evidence="26">
        <dbReference type="Rhea" id="RHEA:41861"/>
    </physiologicalReaction>
</comment>
<evidence type="ECO:0000256" key="13">
    <source>
        <dbReference type="ARBA" id="ARBA00022801"/>
    </source>
</evidence>
<comment type="catalytic activity">
    <reaction evidence="41">
        <text>(2E)-hexadecenoyl-[ACP] + NADPH + H(+) = hexadecanoyl-[ACP] + NADP(+)</text>
        <dbReference type="Rhea" id="RHEA:41912"/>
        <dbReference type="Rhea" id="RHEA-COMP:9651"/>
        <dbReference type="Rhea" id="RHEA-COMP:9652"/>
        <dbReference type="ChEBI" id="CHEBI:15378"/>
        <dbReference type="ChEBI" id="CHEBI:57783"/>
        <dbReference type="ChEBI" id="CHEBI:58349"/>
        <dbReference type="ChEBI" id="CHEBI:78481"/>
        <dbReference type="ChEBI" id="CHEBI:78483"/>
    </reaction>
    <physiologicalReaction direction="left-to-right" evidence="41">
        <dbReference type="Rhea" id="RHEA:41913"/>
    </physiologicalReaction>
</comment>
<evidence type="ECO:0000256" key="29">
    <source>
        <dbReference type="ARBA" id="ARBA00023399"/>
    </source>
</evidence>
<dbReference type="Gene3D" id="1.10.1470.20">
    <property type="entry name" value="Fatty acid synthase, domain 2"/>
    <property type="match status" value="1"/>
</dbReference>
<dbReference type="SMART" id="SM00822">
    <property type="entry name" value="PKS_KR"/>
    <property type="match status" value="1"/>
</dbReference>
<evidence type="ECO:0000256" key="8">
    <source>
        <dbReference type="ARBA" id="ARBA00022450"/>
    </source>
</evidence>
<evidence type="ECO:0000256" key="37">
    <source>
        <dbReference type="ARBA" id="ARBA00047440"/>
    </source>
</evidence>
<dbReference type="EMBL" id="JAIZAY010000013">
    <property type="protein sequence ID" value="KAJ8030342.1"/>
    <property type="molecule type" value="Genomic_DNA"/>
</dbReference>
<comment type="catalytic activity">
    <reaction evidence="39">
        <text>(2E)-butenoyl-[ACP] + NADPH + H(+) = butanoyl-[ACP] + NADP(+)</text>
        <dbReference type="Rhea" id="RHEA:41812"/>
        <dbReference type="Rhea" id="RHEA-COMP:9627"/>
        <dbReference type="Rhea" id="RHEA-COMP:9628"/>
        <dbReference type="ChEBI" id="CHEBI:15378"/>
        <dbReference type="ChEBI" id="CHEBI:57783"/>
        <dbReference type="ChEBI" id="CHEBI:58349"/>
        <dbReference type="ChEBI" id="CHEBI:78453"/>
        <dbReference type="ChEBI" id="CHEBI:78454"/>
    </reaction>
    <physiologicalReaction direction="left-to-right" evidence="39">
        <dbReference type="Rhea" id="RHEA:41813"/>
    </physiologicalReaction>
</comment>
<evidence type="ECO:0000256" key="45">
    <source>
        <dbReference type="ARBA" id="ARBA00048051"/>
    </source>
</evidence>
<evidence type="ECO:0000256" key="21">
    <source>
        <dbReference type="ARBA" id="ARBA00023160"/>
    </source>
</evidence>
<evidence type="ECO:0000256" key="11">
    <source>
        <dbReference type="ARBA" id="ARBA00022679"/>
    </source>
</evidence>
<keyword evidence="21" id="KW-0275">Fatty acid biosynthesis</keyword>
<evidence type="ECO:0000256" key="12">
    <source>
        <dbReference type="ARBA" id="ARBA00022799"/>
    </source>
</evidence>
<evidence type="ECO:0000256" key="59">
    <source>
        <dbReference type="ARBA" id="ARBA00049414"/>
    </source>
</evidence>
<evidence type="ECO:0000256" key="38">
    <source>
        <dbReference type="ARBA" id="ARBA00047451"/>
    </source>
</evidence>
<evidence type="ECO:0000256" key="27">
    <source>
        <dbReference type="ARBA" id="ARBA00023394"/>
    </source>
</evidence>
<comment type="catalytic activity">
    <reaction evidence="63">
        <text>octanoyl-[ACP] + malonyl-[ACP] + H(+) = 3-oxodecanoyl-[ACP] + holo-[ACP] + CO2</text>
        <dbReference type="Rhea" id="RHEA:41852"/>
        <dbReference type="Rhea" id="RHEA-COMP:9623"/>
        <dbReference type="Rhea" id="RHEA-COMP:9636"/>
        <dbReference type="Rhea" id="RHEA-COMP:9637"/>
        <dbReference type="Rhea" id="RHEA-COMP:9685"/>
        <dbReference type="ChEBI" id="CHEBI:15378"/>
        <dbReference type="ChEBI" id="CHEBI:16526"/>
        <dbReference type="ChEBI" id="CHEBI:64479"/>
        <dbReference type="ChEBI" id="CHEBI:78449"/>
        <dbReference type="ChEBI" id="CHEBI:78463"/>
        <dbReference type="ChEBI" id="CHEBI:78464"/>
    </reaction>
    <physiologicalReaction direction="left-to-right" evidence="63">
        <dbReference type="Rhea" id="RHEA:41853"/>
    </physiologicalReaction>
</comment>
<dbReference type="Gene3D" id="3.90.180.10">
    <property type="entry name" value="Medium-chain alcohol dehydrogenases, catalytic domain"/>
    <property type="match status" value="1"/>
</dbReference>
<evidence type="ECO:0000256" key="30">
    <source>
        <dbReference type="ARBA" id="ARBA00023401"/>
    </source>
</evidence>
<evidence type="ECO:0000256" key="50">
    <source>
        <dbReference type="ARBA" id="ARBA00048571"/>
    </source>
</evidence>